<feature type="transmembrane region" description="Helical" evidence="6">
    <location>
        <begin position="193"/>
        <end position="215"/>
    </location>
</feature>
<evidence type="ECO:0000256" key="5">
    <source>
        <dbReference type="SAM" id="MobiDB-lite"/>
    </source>
</evidence>
<feature type="transmembrane region" description="Helical" evidence="6">
    <location>
        <begin position="253"/>
        <end position="275"/>
    </location>
</feature>
<reference evidence="8 9" key="1">
    <citation type="journal article" date="2017" name="Mycologia">
        <title>Bifiguratus adelaidae, gen. et sp. nov., a new member of Mucoromycotina in endophytic and soil-dwelling habitats.</title>
        <authorList>
            <person name="Torres-Cruz T.J."/>
            <person name="Billingsley Tobias T.L."/>
            <person name="Almatruk M."/>
            <person name="Hesse C."/>
            <person name="Kuske C.R."/>
            <person name="Desiro A."/>
            <person name="Benucci G.M."/>
            <person name="Bonito G."/>
            <person name="Stajich J.E."/>
            <person name="Dunlap C."/>
            <person name="Arnold A.E."/>
            <person name="Porras-Alfaro A."/>
        </authorList>
    </citation>
    <scope>NUCLEOTIDE SEQUENCE [LARGE SCALE GENOMIC DNA]</scope>
    <source>
        <strain evidence="8 9">AZ0501</strain>
    </source>
</reference>
<dbReference type="PANTHER" id="PTHR23501:SF102">
    <property type="entry name" value="DRUG TRANSPORTER, PUTATIVE (AFU_ORTHOLOGUE AFUA_3G08530)-RELATED"/>
    <property type="match status" value="1"/>
</dbReference>
<feature type="transmembrane region" description="Helical" evidence="6">
    <location>
        <begin position="227"/>
        <end position="247"/>
    </location>
</feature>
<feature type="region of interest" description="Disordered" evidence="5">
    <location>
        <begin position="1"/>
        <end position="30"/>
    </location>
</feature>
<proteinExistence type="predicted"/>
<keyword evidence="3 6" id="KW-1133">Transmembrane helix</keyword>
<organism evidence="8 9">
    <name type="scientific">Bifiguratus adelaidae</name>
    <dbReference type="NCBI Taxonomy" id="1938954"/>
    <lineage>
        <taxon>Eukaryota</taxon>
        <taxon>Fungi</taxon>
        <taxon>Fungi incertae sedis</taxon>
        <taxon>Mucoromycota</taxon>
        <taxon>Mucoromycotina</taxon>
        <taxon>Endogonomycetes</taxon>
        <taxon>Endogonales</taxon>
        <taxon>Endogonales incertae sedis</taxon>
        <taxon>Bifiguratus</taxon>
    </lineage>
</organism>
<dbReference type="EMBL" id="MVBO01000006">
    <property type="protein sequence ID" value="OZJ06128.1"/>
    <property type="molecule type" value="Genomic_DNA"/>
</dbReference>
<dbReference type="Gene3D" id="1.20.1250.20">
    <property type="entry name" value="MFS general substrate transporter like domains"/>
    <property type="match status" value="1"/>
</dbReference>
<feature type="domain" description="Major facilitator superfamily (MFS) profile" evidence="7">
    <location>
        <begin position="38"/>
        <end position="516"/>
    </location>
</feature>
<evidence type="ECO:0000256" key="3">
    <source>
        <dbReference type="ARBA" id="ARBA00022989"/>
    </source>
</evidence>
<feature type="transmembrane region" description="Helical" evidence="6">
    <location>
        <begin position="335"/>
        <end position="353"/>
    </location>
</feature>
<dbReference type="OrthoDB" id="10021397at2759"/>
<dbReference type="Proteomes" id="UP000242875">
    <property type="component" value="Unassembled WGS sequence"/>
</dbReference>
<evidence type="ECO:0000256" key="1">
    <source>
        <dbReference type="ARBA" id="ARBA00004141"/>
    </source>
</evidence>
<dbReference type="SUPFAM" id="SSF103473">
    <property type="entry name" value="MFS general substrate transporter"/>
    <property type="match status" value="1"/>
</dbReference>
<gene>
    <name evidence="8" type="ORF">BZG36_01037</name>
</gene>
<dbReference type="InterPro" id="IPR036259">
    <property type="entry name" value="MFS_trans_sf"/>
</dbReference>
<dbReference type="GO" id="GO:0005886">
    <property type="term" value="C:plasma membrane"/>
    <property type="evidence" value="ECO:0007669"/>
    <property type="project" value="TreeGrafter"/>
</dbReference>
<dbReference type="AlphaFoldDB" id="A0A261Y6B7"/>
<feature type="transmembrane region" description="Helical" evidence="6">
    <location>
        <begin position="38"/>
        <end position="61"/>
    </location>
</feature>
<feature type="transmembrane region" description="Helical" evidence="6">
    <location>
        <begin position="104"/>
        <end position="129"/>
    </location>
</feature>
<feature type="transmembrane region" description="Helical" evidence="6">
    <location>
        <begin position="485"/>
        <end position="510"/>
    </location>
</feature>
<keyword evidence="9" id="KW-1185">Reference proteome</keyword>
<dbReference type="PANTHER" id="PTHR23501">
    <property type="entry name" value="MAJOR FACILITATOR SUPERFAMILY"/>
    <property type="match status" value="1"/>
</dbReference>
<evidence type="ECO:0000313" key="9">
    <source>
        <dbReference type="Proteomes" id="UP000242875"/>
    </source>
</evidence>
<keyword evidence="2 6" id="KW-0812">Transmembrane</keyword>
<comment type="caution">
    <text evidence="8">The sequence shown here is derived from an EMBL/GenBank/DDBJ whole genome shotgun (WGS) entry which is preliminary data.</text>
</comment>
<feature type="transmembrane region" description="Helical" evidence="6">
    <location>
        <begin position="296"/>
        <end position="315"/>
    </location>
</feature>
<feature type="transmembrane region" description="Helical" evidence="6">
    <location>
        <begin position="360"/>
        <end position="381"/>
    </location>
</feature>
<dbReference type="Pfam" id="PF07690">
    <property type="entry name" value="MFS_1"/>
    <property type="match status" value="2"/>
</dbReference>
<dbReference type="InterPro" id="IPR011701">
    <property type="entry name" value="MFS"/>
</dbReference>
<protein>
    <recommendedName>
        <fullName evidence="7">Major facilitator superfamily (MFS) profile domain-containing protein</fullName>
    </recommendedName>
</protein>
<evidence type="ECO:0000256" key="2">
    <source>
        <dbReference type="ARBA" id="ARBA00022692"/>
    </source>
</evidence>
<evidence type="ECO:0000313" key="8">
    <source>
        <dbReference type="EMBL" id="OZJ06128.1"/>
    </source>
</evidence>
<evidence type="ECO:0000259" key="7">
    <source>
        <dbReference type="PROSITE" id="PS50850"/>
    </source>
</evidence>
<accession>A0A261Y6B7</accession>
<dbReference type="InterPro" id="IPR020846">
    <property type="entry name" value="MFS_dom"/>
</dbReference>
<feature type="transmembrane region" description="Helical" evidence="6">
    <location>
        <begin position="73"/>
        <end position="92"/>
    </location>
</feature>
<keyword evidence="4 6" id="KW-0472">Membrane</keyword>
<name>A0A261Y6B7_9FUNG</name>
<evidence type="ECO:0000256" key="6">
    <source>
        <dbReference type="SAM" id="Phobius"/>
    </source>
</evidence>
<dbReference type="GO" id="GO:0022857">
    <property type="term" value="F:transmembrane transporter activity"/>
    <property type="evidence" value="ECO:0007669"/>
    <property type="project" value="InterPro"/>
</dbReference>
<dbReference type="PRINTS" id="PR01036">
    <property type="entry name" value="TCRTETB"/>
</dbReference>
<comment type="subcellular location">
    <subcellularLocation>
        <location evidence="1">Membrane</location>
        <topology evidence="1">Multi-pass membrane protein</topology>
    </subcellularLocation>
</comment>
<feature type="transmembrane region" description="Helical" evidence="6">
    <location>
        <begin position="135"/>
        <end position="153"/>
    </location>
</feature>
<sequence length="526" mass="55858">MSASEHSEHSVSEGSTHAKEHTYTHEHDEAGLPPRRKWLTVAAMLGAISGLNGTIVNTALLSIARDFDAVSSMAWISIINFLANTVSQPLYGKVSDIVGRRWPMTVAMILFLVGSIMCALSNGIILMVIARFIQGLGGGGIMSLSSVILSDIIPATSISTYQSSLASVFSIASVIGPVLGGVFTESLNWRWCFYIAIIVGGINLVVFVVGFQDVMEKRAKRLQDVDFWGAALFTASIILLLFGLSMGGTQFSWSSAPIISFLVVGMILLIAFVVVEARFAIDPIVSGTILRNRAPFFGFIGTIAAAFAMFAGMLYLPTYLQLVKAESPAMAGVDILPLGAALGISGFLCGFWLSRTRTFILTASAGSICIVIGFALISILDPASGEAIQIVALVVSGVGFGLVMAPLQLSAQLSVSKSEQAMTITLISFARQLGGVLGTGICSAVYNQQLLVLADRLLGDQGRSIIMTFQNSRDYRNVNATVQGIFNTALGLVFQISAGVAGAGLLASLAMSSRFPWKRRPESQDK</sequence>
<feature type="transmembrane region" description="Helical" evidence="6">
    <location>
        <begin position="387"/>
        <end position="409"/>
    </location>
</feature>
<dbReference type="PROSITE" id="PS50850">
    <property type="entry name" value="MFS"/>
    <property type="match status" value="1"/>
</dbReference>
<evidence type="ECO:0000256" key="4">
    <source>
        <dbReference type="ARBA" id="ARBA00023136"/>
    </source>
</evidence>